<dbReference type="GO" id="GO:0005524">
    <property type="term" value="F:ATP binding"/>
    <property type="evidence" value="ECO:0007669"/>
    <property type="project" value="UniProtKB-UniRule"/>
</dbReference>
<feature type="binding site" evidence="14">
    <location>
        <position position="43"/>
    </location>
    <ligand>
        <name>ATP</name>
        <dbReference type="ChEBI" id="CHEBI:30616"/>
    </ligand>
</feature>
<evidence type="ECO:0000256" key="14">
    <source>
        <dbReference type="PROSITE-ProRule" id="PRU10141"/>
    </source>
</evidence>
<dbReference type="Pfam" id="PF08332">
    <property type="entry name" value="CaMKII_AD"/>
    <property type="match status" value="1"/>
</dbReference>
<keyword evidence="8 14" id="KW-0067">ATP-binding</keyword>
<dbReference type="Gene3D" id="6.10.140.620">
    <property type="match status" value="1"/>
</dbReference>
<comment type="subunit">
    <text evidence="13">CAMK2 is composed of four different chains: alpha, beta, gamma, and delta. The different isoforms assemble into homo- or heteromultimeric holoenzymes composed of 8 to 12 subunits.</text>
</comment>
<dbReference type="Pfam" id="PF00069">
    <property type="entry name" value="Pkinase"/>
    <property type="match status" value="1"/>
</dbReference>
<dbReference type="InterPro" id="IPR013543">
    <property type="entry name" value="Ca/CaM-dep_prot_kinase-assoc"/>
</dbReference>
<name>A0A9J7ZQU5_CYPCA</name>
<dbReference type="InterPro" id="IPR008271">
    <property type="entry name" value="Ser/Thr_kinase_AS"/>
</dbReference>
<evidence type="ECO:0000313" key="17">
    <source>
        <dbReference type="Ensembl" id="ENSCCRP00000134772.1"/>
    </source>
</evidence>
<comment type="catalytic activity">
    <reaction evidence="10">
        <text>L-threonyl-[protein] + ATP = O-phospho-L-threonyl-[protein] + ADP + H(+)</text>
        <dbReference type="Rhea" id="RHEA:46608"/>
        <dbReference type="Rhea" id="RHEA-COMP:11060"/>
        <dbReference type="Rhea" id="RHEA-COMP:11605"/>
        <dbReference type="ChEBI" id="CHEBI:15378"/>
        <dbReference type="ChEBI" id="CHEBI:30013"/>
        <dbReference type="ChEBI" id="CHEBI:30616"/>
        <dbReference type="ChEBI" id="CHEBI:61977"/>
        <dbReference type="ChEBI" id="CHEBI:456216"/>
        <dbReference type="EC" id="2.7.11.17"/>
    </reaction>
</comment>
<feature type="compositionally biased region" description="Polar residues" evidence="15">
    <location>
        <begin position="438"/>
        <end position="450"/>
    </location>
</feature>
<dbReference type="Ensembl" id="ENSCCRT00000143009.1">
    <property type="protein sequence ID" value="ENSCCRP00000134772.1"/>
    <property type="gene ID" value="ENSCCRG00000070266.1"/>
</dbReference>
<keyword evidence="7" id="KW-0418">Kinase</keyword>
<dbReference type="Gene3D" id="3.30.200.20">
    <property type="entry name" value="Phosphorylase Kinase, domain 1"/>
    <property type="match status" value="1"/>
</dbReference>
<feature type="compositionally biased region" description="Low complexity" evidence="15">
    <location>
        <begin position="332"/>
        <end position="352"/>
    </location>
</feature>
<reference evidence="17" key="1">
    <citation type="submission" date="2025-08" db="UniProtKB">
        <authorList>
            <consortium name="Ensembl"/>
        </authorList>
    </citation>
    <scope>IDENTIFICATION</scope>
</reference>
<dbReference type="GO" id="GO:0043226">
    <property type="term" value="C:organelle"/>
    <property type="evidence" value="ECO:0007669"/>
    <property type="project" value="UniProtKB-ARBA"/>
</dbReference>
<keyword evidence="4" id="KW-0597">Phosphoprotein</keyword>
<comment type="similarity">
    <text evidence="1">Belongs to the protein kinase superfamily. CAMK Ser/Thr protein kinase family. CaMK subfamily.</text>
</comment>
<reference evidence="17" key="2">
    <citation type="submission" date="2025-09" db="UniProtKB">
        <authorList>
            <consortium name="Ensembl"/>
        </authorList>
    </citation>
    <scope>IDENTIFICATION</scope>
</reference>
<dbReference type="SMART" id="SM00220">
    <property type="entry name" value="S_TKc"/>
    <property type="match status" value="1"/>
</dbReference>
<dbReference type="SUPFAM" id="SSF56112">
    <property type="entry name" value="Protein kinase-like (PK-like)"/>
    <property type="match status" value="1"/>
</dbReference>
<keyword evidence="6 14" id="KW-0547">Nucleotide-binding</keyword>
<keyword evidence="3" id="KW-0723">Serine/threonine-protein kinase</keyword>
<dbReference type="GO" id="GO:0004683">
    <property type="term" value="F:calcium/calmodulin-dependent protein kinase activity"/>
    <property type="evidence" value="ECO:0007669"/>
    <property type="project" value="UniProtKB-EC"/>
</dbReference>
<feature type="compositionally biased region" description="Polar residues" evidence="15">
    <location>
        <begin position="419"/>
        <end position="428"/>
    </location>
</feature>
<dbReference type="GeneTree" id="ENSGT00940000156481"/>
<evidence type="ECO:0000256" key="2">
    <source>
        <dbReference type="ARBA" id="ARBA00012434"/>
    </source>
</evidence>
<evidence type="ECO:0000256" key="6">
    <source>
        <dbReference type="ARBA" id="ARBA00022741"/>
    </source>
</evidence>
<feature type="compositionally biased region" description="Polar residues" evidence="15">
    <location>
        <begin position="353"/>
        <end position="363"/>
    </location>
</feature>
<evidence type="ECO:0000256" key="1">
    <source>
        <dbReference type="ARBA" id="ARBA00005354"/>
    </source>
</evidence>
<evidence type="ECO:0000256" key="10">
    <source>
        <dbReference type="ARBA" id="ARBA00047307"/>
    </source>
</evidence>
<evidence type="ECO:0000259" key="16">
    <source>
        <dbReference type="PROSITE" id="PS50011"/>
    </source>
</evidence>
<dbReference type="InterPro" id="IPR011009">
    <property type="entry name" value="Kinase-like_dom_sf"/>
</dbReference>
<dbReference type="PROSITE" id="PS50011">
    <property type="entry name" value="PROTEIN_KINASE_DOM"/>
    <property type="match status" value="1"/>
</dbReference>
<proteinExistence type="inferred from homology"/>
<dbReference type="Gene3D" id="3.10.450.50">
    <property type="match status" value="1"/>
</dbReference>
<dbReference type="SUPFAM" id="SSF54427">
    <property type="entry name" value="NTF2-like"/>
    <property type="match status" value="1"/>
</dbReference>
<keyword evidence="5" id="KW-0808">Transferase</keyword>
<evidence type="ECO:0000256" key="9">
    <source>
        <dbReference type="ARBA" id="ARBA00022860"/>
    </source>
</evidence>
<dbReference type="FunFam" id="1.10.510.10:FF:000001">
    <property type="entry name" value="Calcium/calmodulin-dependent protein kinase type II subunit delta"/>
    <property type="match status" value="1"/>
</dbReference>
<comment type="catalytic activity">
    <reaction evidence="11">
        <text>L-seryl-[protein] + ATP = O-phospho-L-seryl-[protein] + ADP + H(+)</text>
        <dbReference type="Rhea" id="RHEA:17989"/>
        <dbReference type="Rhea" id="RHEA-COMP:9863"/>
        <dbReference type="Rhea" id="RHEA-COMP:11604"/>
        <dbReference type="ChEBI" id="CHEBI:15378"/>
        <dbReference type="ChEBI" id="CHEBI:29999"/>
        <dbReference type="ChEBI" id="CHEBI:30616"/>
        <dbReference type="ChEBI" id="CHEBI:83421"/>
        <dbReference type="ChEBI" id="CHEBI:456216"/>
        <dbReference type="EC" id="2.7.11.17"/>
    </reaction>
</comment>
<dbReference type="PROSITE" id="PS00108">
    <property type="entry name" value="PROTEIN_KINASE_ST"/>
    <property type="match status" value="1"/>
</dbReference>
<evidence type="ECO:0000256" key="11">
    <source>
        <dbReference type="ARBA" id="ARBA00047430"/>
    </source>
</evidence>
<feature type="compositionally biased region" description="Pro residues" evidence="15">
    <location>
        <begin position="396"/>
        <end position="410"/>
    </location>
</feature>
<organism evidence="17 18">
    <name type="scientific">Cyprinus carpio carpio</name>
    <dbReference type="NCBI Taxonomy" id="630221"/>
    <lineage>
        <taxon>Eukaryota</taxon>
        <taxon>Metazoa</taxon>
        <taxon>Chordata</taxon>
        <taxon>Craniata</taxon>
        <taxon>Vertebrata</taxon>
        <taxon>Euteleostomi</taxon>
        <taxon>Actinopterygii</taxon>
        <taxon>Neopterygii</taxon>
        <taxon>Teleostei</taxon>
        <taxon>Ostariophysi</taxon>
        <taxon>Cypriniformes</taxon>
        <taxon>Cyprinidae</taxon>
        <taxon>Cyprininae</taxon>
        <taxon>Cyprinus</taxon>
    </lineage>
</organism>
<feature type="domain" description="Protein kinase" evidence="16">
    <location>
        <begin position="14"/>
        <end position="272"/>
    </location>
</feature>
<evidence type="ECO:0000256" key="13">
    <source>
        <dbReference type="ARBA" id="ARBA00064333"/>
    </source>
</evidence>
<dbReference type="GO" id="GO:0005516">
    <property type="term" value="F:calmodulin binding"/>
    <property type="evidence" value="ECO:0007669"/>
    <property type="project" value="UniProtKB-KW"/>
</dbReference>
<comment type="function">
    <text evidence="12">CaM-kinase II (CAMK2) is a prominent kinase in the central nervous system.</text>
</comment>
<dbReference type="FunFam" id="3.10.450.50:FF:000001">
    <property type="entry name" value="calcium/calmodulin-dependent protein kinase type II subunit gamma isoform X1"/>
    <property type="match status" value="1"/>
</dbReference>
<dbReference type="InterPro" id="IPR032710">
    <property type="entry name" value="NTF2-like_dom_sf"/>
</dbReference>
<dbReference type="Gene3D" id="1.10.510.10">
    <property type="entry name" value="Transferase(Phosphotransferase) domain 1"/>
    <property type="match status" value="1"/>
</dbReference>
<sequence>MATIVTSTRFTDEYQLYEELGKGAFSVVRRCVKKSTGQEYAAKIINTKKLSARDHQKLEREARICRLLKHPNIVRLHDSISEEGFHYLVFDLVTGGELFEDIVAREFYSEADASHCINQILESVSHIHQHDIVHRDLKPENLLLASKMKGAAVKLADFGLAIEVQGDQQAWFGFAGTPGYLSPEVLRKDPYGKPVDIWACGVILYILLVGYPPFWDEDQHKLYQQIKAGAYDFPSPEWDTVTAEAKNLINQMLTINPAKRITADQALKHPWVCQRSTVASMIHRQETVECLRKFNARRKLKGAILTTMLVSRNFSACKSLLNKKSDGVKPQTNNSKNSVVSSSTKDSSISSTAPMGSTESCNTTEEEDMKGRKVSVGGASNDSAVVSQCSASEEPAPQPEASPPCPPPTDPPHDVKNVAWSSSGQSSCPDLEPAVPASASTTPGGSSVHRQQSRKQEIIKITEQLIEAINNGDFEAYTRICDPGLTSFEPEALGNLVEGMDFHKFYFENLLSKNSKPVHTTILNPHVHLIGEDAACIAYIRLTQYMDSQGRARSSQSEETRVWHRRDAKWLNIHFHCSGAPAAPLQ</sequence>
<evidence type="ECO:0000313" key="18">
    <source>
        <dbReference type="Proteomes" id="UP001108240"/>
    </source>
</evidence>
<accession>A0A9J7ZQU5</accession>
<evidence type="ECO:0000256" key="8">
    <source>
        <dbReference type="ARBA" id="ARBA00022840"/>
    </source>
</evidence>
<dbReference type="FunFam" id="3.30.200.20:FF:000002">
    <property type="entry name" value="Calcium/calmodulin-dependent protein kinase type II subunit delta isoform 2"/>
    <property type="match status" value="1"/>
</dbReference>
<protein>
    <recommendedName>
        <fullName evidence="2">calcium/calmodulin-dependent protein kinase</fullName>
        <ecNumber evidence="2">2.7.11.17</ecNumber>
    </recommendedName>
</protein>
<keyword evidence="18" id="KW-1185">Reference proteome</keyword>
<evidence type="ECO:0000256" key="12">
    <source>
        <dbReference type="ARBA" id="ARBA00056581"/>
    </source>
</evidence>
<evidence type="ECO:0000256" key="3">
    <source>
        <dbReference type="ARBA" id="ARBA00022527"/>
    </source>
</evidence>
<dbReference type="CDD" id="cd14086">
    <property type="entry name" value="STKc_CaMKII"/>
    <property type="match status" value="1"/>
</dbReference>
<dbReference type="EC" id="2.7.11.17" evidence="2"/>
<feature type="region of interest" description="Disordered" evidence="15">
    <location>
        <begin position="324"/>
        <end position="454"/>
    </location>
</feature>
<dbReference type="Proteomes" id="UP001108240">
    <property type="component" value="Unplaced"/>
</dbReference>
<evidence type="ECO:0000256" key="7">
    <source>
        <dbReference type="ARBA" id="ARBA00022777"/>
    </source>
</evidence>
<evidence type="ECO:0000256" key="5">
    <source>
        <dbReference type="ARBA" id="ARBA00022679"/>
    </source>
</evidence>
<dbReference type="InterPro" id="IPR017441">
    <property type="entry name" value="Protein_kinase_ATP_BS"/>
</dbReference>
<dbReference type="PANTHER" id="PTHR24347">
    <property type="entry name" value="SERINE/THREONINE-PROTEIN KINASE"/>
    <property type="match status" value="1"/>
</dbReference>
<evidence type="ECO:0000256" key="15">
    <source>
        <dbReference type="SAM" id="MobiDB-lite"/>
    </source>
</evidence>
<dbReference type="PROSITE" id="PS00107">
    <property type="entry name" value="PROTEIN_KINASE_ATP"/>
    <property type="match status" value="1"/>
</dbReference>
<dbReference type="InterPro" id="IPR000719">
    <property type="entry name" value="Prot_kinase_dom"/>
</dbReference>
<feature type="compositionally biased region" description="Polar residues" evidence="15">
    <location>
        <begin position="378"/>
        <end position="389"/>
    </location>
</feature>
<keyword evidence="9" id="KW-0112">Calmodulin-binding</keyword>
<dbReference type="AlphaFoldDB" id="A0A9J7ZQU5"/>
<evidence type="ECO:0000256" key="4">
    <source>
        <dbReference type="ARBA" id="ARBA00022553"/>
    </source>
</evidence>